<reference evidence="8 9" key="1">
    <citation type="submission" date="2020-07" db="EMBL/GenBank/DDBJ databases">
        <authorList>
            <person name="Feng X."/>
        </authorList>
    </citation>
    <scope>NUCLEOTIDE SEQUENCE [LARGE SCALE GENOMIC DNA]</scope>
    <source>
        <strain evidence="8 9">JCM14086</strain>
    </source>
</reference>
<evidence type="ECO:0000313" key="9">
    <source>
        <dbReference type="Proteomes" id="UP000525652"/>
    </source>
</evidence>
<evidence type="ECO:0000256" key="4">
    <source>
        <dbReference type="ARBA" id="ARBA00022801"/>
    </source>
</evidence>
<comment type="function">
    <text evidence="1 6">Catalyzes the reversible cyclization of carbamoyl aspartate to dihydroorotate.</text>
</comment>
<dbReference type="InterPro" id="IPR032466">
    <property type="entry name" value="Metal_Hydrolase"/>
</dbReference>
<keyword evidence="4 6" id="KW-0378">Hydrolase</keyword>
<name>A0A7X1E7S7_9BACT</name>
<comment type="cofactor">
    <cofactor evidence="6">
        <name>Zn(2+)</name>
        <dbReference type="ChEBI" id="CHEBI:29105"/>
    </cofactor>
    <text evidence="6">Binds 2 Zn(2+) ions per subunit.</text>
</comment>
<dbReference type="SUPFAM" id="SSF51338">
    <property type="entry name" value="Composite domain of metallo-dependent hydrolases"/>
    <property type="match status" value="1"/>
</dbReference>
<dbReference type="InterPro" id="IPR004722">
    <property type="entry name" value="DHOase"/>
</dbReference>
<dbReference type="RefSeq" id="WP_185694674.1">
    <property type="nucleotide sequence ID" value="NZ_JACHVA010000138.1"/>
</dbReference>
<organism evidence="8 9">
    <name type="scientific">Puniceicoccus vermicola</name>
    <dbReference type="NCBI Taxonomy" id="388746"/>
    <lineage>
        <taxon>Bacteria</taxon>
        <taxon>Pseudomonadati</taxon>
        <taxon>Verrucomicrobiota</taxon>
        <taxon>Opitutia</taxon>
        <taxon>Puniceicoccales</taxon>
        <taxon>Puniceicoccaceae</taxon>
        <taxon>Puniceicoccus</taxon>
    </lineage>
</organism>
<dbReference type="GO" id="GO:0004038">
    <property type="term" value="F:allantoinase activity"/>
    <property type="evidence" value="ECO:0007669"/>
    <property type="project" value="TreeGrafter"/>
</dbReference>
<dbReference type="InterPro" id="IPR002195">
    <property type="entry name" value="Dihydroorotase_CS"/>
</dbReference>
<protein>
    <recommendedName>
        <fullName evidence="6">Dihydroorotase</fullName>
        <shortName evidence="6">DHOase</shortName>
        <ecNumber evidence="6">3.5.2.3</ecNumber>
    </recommendedName>
</protein>
<feature type="domain" description="Dihydroorotase catalytic" evidence="7">
    <location>
        <begin position="49"/>
        <end position="237"/>
    </location>
</feature>
<dbReference type="Gene3D" id="3.20.20.140">
    <property type="entry name" value="Metal-dependent hydrolases"/>
    <property type="match status" value="1"/>
</dbReference>
<dbReference type="EMBL" id="JACHVA010000138">
    <property type="protein sequence ID" value="MBC2604057.1"/>
    <property type="molecule type" value="Genomic_DNA"/>
</dbReference>
<evidence type="ECO:0000256" key="3">
    <source>
        <dbReference type="ARBA" id="ARBA00022723"/>
    </source>
</evidence>
<feature type="binding site" evidence="6">
    <location>
        <position position="278"/>
    </location>
    <ligand>
        <name>substrate</name>
    </ligand>
</feature>
<dbReference type="PROSITE" id="PS00482">
    <property type="entry name" value="DIHYDROOROTASE_1"/>
    <property type="match status" value="1"/>
</dbReference>
<proteinExistence type="inferred from homology"/>
<evidence type="ECO:0000259" key="7">
    <source>
        <dbReference type="Pfam" id="PF12890"/>
    </source>
</evidence>
<dbReference type="Proteomes" id="UP000525652">
    <property type="component" value="Unassembled WGS sequence"/>
</dbReference>
<accession>A0A7X1E7S7</accession>
<dbReference type="GO" id="GO:0008270">
    <property type="term" value="F:zinc ion binding"/>
    <property type="evidence" value="ECO:0007669"/>
    <property type="project" value="UniProtKB-UniRule"/>
</dbReference>
<dbReference type="GO" id="GO:0044205">
    <property type="term" value="P:'de novo' UMP biosynthetic process"/>
    <property type="evidence" value="ECO:0007669"/>
    <property type="project" value="UniProtKB-UniRule"/>
</dbReference>
<dbReference type="InterPro" id="IPR050138">
    <property type="entry name" value="DHOase/Allantoinase_Hydrolase"/>
</dbReference>
<dbReference type="PROSITE" id="PS00483">
    <property type="entry name" value="DIHYDROOROTASE_2"/>
    <property type="match status" value="1"/>
</dbReference>
<evidence type="ECO:0000256" key="2">
    <source>
        <dbReference type="ARBA" id="ARBA00010286"/>
    </source>
</evidence>
<feature type="binding site" evidence="6">
    <location>
        <position position="60"/>
    </location>
    <ligand>
        <name>Zn(2+)</name>
        <dbReference type="ChEBI" id="CHEBI:29105"/>
        <label>1</label>
    </ligand>
</feature>
<evidence type="ECO:0000256" key="5">
    <source>
        <dbReference type="ARBA" id="ARBA00022975"/>
    </source>
</evidence>
<comment type="caution">
    <text evidence="8">The sequence shown here is derived from an EMBL/GenBank/DDBJ whole genome shotgun (WGS) entry which is preliminary data.</text>
</comment>
<dbReference type="HAMAP" id="MF_00220_B">
    <property type="entry name" value="PyrC_classI_B"/>
    <property type="match status" value="1"/>
</dbReference>
<feature type="binding site" evidence="6">
    <location>
        <position position="179"/>
    </location>
    <ligand>
        <name>Zn(2+)</name>
        <dbReference type="ChEBI" id="CHEBI:29105"/>
        <label>2</label>
    </ligand>
</feature>
<feature type="binding site" evidence="6">
    <location>
        <position position="152"/>
    </location>
    <ligand>
        <name>Zn(2+)</name>
        <dbReference type="ChEBI" id="CHEBI:29105"/>
        <label>1</label>
    </ligand>
</feature>
<feature type="binding site" evidence="6">
    <location>
        <position position="94"/>
    </location>
    <ligand>
        <name>substrate</name>
    </ligand>
</feature>
<feature type="binding site" evidence="6">
    <location>
        <position position="62"/>
    </location>
    <ligand>
        <name>Zn(2+)</name>
        <dbReference type="ChEBI" id="CHEBI:29105"/>
        <label>1</label>
    </ligand>
</feature>
<dbReference type="PANTHER" id="PTHR43668:SF2">
    <property type="entry name" value="ALLANTOINASE"/>
    <property type="match status" value="1"/>
</dbReference>
<keyword evidence="5 6" id="KW-0665">Pyrimidine biosynthesis</keyword>
<dbReference type="Pfam" id="PF12890">
    <property type="entry name" value="DHOase"/>
    <property type="match status" value="1"/>
</dbReference>
<dbReference type="AlphaFoldDB" id="A0A7X1E7S7"/>
<dbReference type="CDD" id="cd01317">
    <property type="entry name" value="DHOase_IIa"/>
    <property type="match status" value="1"/>
</dbReference>
<gene>
    <name evidence="6" type="primary">pyrC</name>
    <name evidence="8" type="ORF">H5P30_19925</name>
</gene>
<dbReference type="InterPro" id="IPR011059">
    <property type="entry name" value="Metal-dep_hydrolase_composite"/>
</dbReference>
<dbReference type="GO" id="GO:0004151">
    <property type="term" value="F:dihydroorotase activity"/>
    <property type="evidence" value="ECO:0007669"/>
    <property type="project" value="UniProtKB-UniRule"/>
</dbReference>
<feature type="binding site" evidence="6">
    <location>
        <begin position="62"/>
        <end position="64"/>
    </location>
    <ligand>
        <name>substrate</name>
    </ligand>
</feature>
<dbReference type="GO" id="GO:0006145">
    <property type="term" value="P:purine nucleobase catabolic process"/>
    <property type="evidence" value="ECO:0007669"/>
    <property type="project" value="TreeGrafter"/>
</dbReference>
<dbReference type="EC" id="3.5.2.3" evidence="6"/>
<dbReference type="PANTHER" id="PTHR43668">
    <property type="entry name" value="ALLANTOINASE"/>
    <property type="match status" value="1"/>
</dbReference>
<dbReference type="GO" id="GO:0005737">
    <property type="term" value="C:cytoplasm"/>
    <property type="evidence" value="ECO:0007669"/>
    <property type="project" value="TreeGrafter"/>
</dbReference>
<feature type="active site" evidence="6">
    <location>
        <position position="305"/>
    </location>
</feature>
<keyword evidence="3 6" id="KW-0479">Metal-binding</keyword>
<sequence length="432" mass="46916">MSSENLIIRGGRIIDPESGRDEVGDLYIRDGKISGSFSEDEARVIDASGKVVCPGLVDIHVHFRDPGQTHKEDIRTGTMSAAAGGFTSVICMPNTSPTCDNAGTIQHINDSVAKKAVIRVYPTGCLTRNMEGKDLAPIGSLKKAGVVAVTDDGKCVQNNALMRQVATYSKMFDLPVMDHCQDSALTEGSVMHEGEWSLRLGLKGWPAAAEDIIVARNIILSELTGAHIHMQHVSSADSVELLRQAKKKGIRVSGEASPHHITLTDKYLGGYDPFFKMNPPLRSESHRLALIEGLRDGTLDCIATDHAPHREYEKDVELDIAPFGIVGLETSLPICLETLHRGSGFSLPQVIDLMTSKPARLMNIPGGTLADGVDADVLIFDPEREWVPSREEFKSKSFNSPWLDVPLKGRADTTIVAGSIVYENGRVVGEEE</sequence>
<keyword evidence="6" id="KW-0862">Zinc</keyword>
<dbReference type="InterPro" id="IPR024403">
    <property type="entry name" value="DHOase_cat"/>
</dbReference>
<evidence type="ECO:0000256" key="1">
    <source>
        <dbReference type="ARBA" id="ARBA00002368"/>
    </source>
</evidence>
<feature type="binding site" evidence="6">
    <location>
        <begin position="323"/>
        <end position="324"/>
    </location>
    <ligand>
        <name>substrate</name>
    </ligand>
</feature>
<dbReference type="SUPFAM" id="SSF51556">
    <property type="entry name" value="Metallo-dependent hydrolases"/>
    <property type="match status" value="1"/>
</dbReference>
<evidence type="ECO:0000256" key="6">
    <source>
        <dbReference type="HAMAP-Rule" id="MF_00220"/>
    </source>
</evidence>
<keyword evidence="9" id="KW-1185">Reference proteome</keyword>
<feature type="binding site" evidence="6">
    <location>
        <position position="152"/>
    </location>
    <ligand>
        <name>Zn(2+)</name>
        <dbReference type="ChEBI" id="CHEBI:29105"/>
        <label>2</label>
    </ligand>
</feature>
<dbReference type="Gene3D" id="2.30.40.10">
    <property type="entry name" value="Urease, subunit C, domain 1"/>
    <property type="match status" value="1"/>
</dbReference>
<feature type="binding site" evidence="6">
    <location>
        <position position="309"/>
    </location>
    <ligand>
        <name>substrate</name>
    </ligand>
</feature>
<comment type="catalytic activity">
    <reaction evidence="6">
        <text>(S)-dihydroorotate + H2O = N-carbamoyl-L-aspartate + H(+)</text>
        <dbReference type="Rhea" id="RHEA:24296"/>
        <dbReference type="ChEBI" id="CHEBI:15377"/>
        <dbReference type="ChEBI" id="CHEBI:15378"/>
        <dbReference type="ChEBI" id="CHEBI:30864"/>
        <dbReference type="ChEBI" id="CHEBI:32814"/>
        <dbReference type="EC" id="3.5.2.3"/>
    </reaction>
</comment>
<comment type="pathway">
    <text evidence="6">Pyrimidine metabolism; UMP biosynthesis via de novo pathway; (S)-dihydroorotate from bicarbonate: step 3/3.</text>
</comment>
<feature type="binding site" evidence="6">
    <location>
        <position position="232"/>
    </location>
    <ligand>
        <name>Zn(2+)</name>
        <dbReference type="ChEBI" id="CHEBI:29105"/>
        <label>2</label>
    </ligand>
</feature>
<comment type="similarity">
    <text evidence="2 6">Belongs to the metallo-dependent hydrolases superfamily. DHOase family. Class I DHOase subfamily.</text>
</comment>
<dbReference type="UniPathway" id="UPA00070">
    <property type="reaction ID" value="UER00117"/>
</dbReference>
<feature type="binding site" evidence="6">
    <location>
        <position position="305"/>
    </location>
    <ligand>
        <name>Zn(2+)</name>
        <dbReference type="ChEBI" id="CHEBI:29105"/>
        <label>1</label>
    </ligand>
</feature>
<dbReference type="NCBIfam" id="TIGR00857">
    <property type="entry name" value="pyrC_multi"/>
    <property type="match status" value="1"/>
</dbReference>
<evidence type="ECO:0000313" key="8">
    <source>
        <dbReference type="EMBL" id="MBC2604057.1"/>
    </source>
</evidence>